<dbReference type="Proteomes" id="UP000886501">
    <property type="component" value="Unassembled WGS sequence"/>
</dbReference>
<proteinExistence type="predicted"/>
<comment type="caution">
    <text evidence="1">The sequence shown here is derived from an EMBL/GenBank/DDBJ whole genome shotgun (WGS) entry which is preliminary data.</text>
</comment>
<evidence type="ECO:0000313" key="1">
    <source>
        <dbReference type="EMBL" id="KAF9650309.1"/>
    </source>
</evidence>
<gene>
    <name evidence="1" type="ORF">BDM02DRAFT_3127786</name>
</gene>
<sequence>MDHETNVDPTLALDKRIEEITAELIQLKRSRNSLLTVSRAPPEILGQIFRLNIETEDGDPQFAGIRKGSYNFLFVCYQWFEVARSLPELWSYWGNSLESWKGQEPLSGTSPLDLVLDGVEHRVGSFDETLRDALKDYTARNAIRKVHLRGNDIPLLTDIISSLTPDDPLHDSNIESLALNGLDLSDFFTRQRFPQLRDLSLSGRFMIWDWDYLARHTMALVNLSLSSNSLSWVPRTSHLLLLLASNPNIRRLSLESLTFENDTRRGSDQYRVSLRHLERLSLTGEFYHVFPILDKLELPERLDYARLEFSEWDDLEAERSIGPYIRDYLQRDPRFEDRPGIFVSLAGGRITIRVSAIGVGYHGPDRLPPQGPPEVTFSMIPPDYMSPDQREELCVNILALLPRETSVYFETDLSMTAVKKTIVAMSNLEALYLIRALVEERFLLPRSRTGPKAHKKLLPSLQRLYLQDWVSIFTDCSPLINYVTHQTSGNHPFSLYLLGRRHICSGPVEQLEALVEELGYDSRGRCPVYECDQGLTTCRTNLRSRKRGIEAKKRRATGNEWEGHD</sequence>
<reference evidence="1" key="1">
    <citation type="submission" date="2019-10" db="EMBL/GenBank/DDBJ databases">
        <authorList>
            <consortium name="DOE Joint Genome Institute"/>
            <person name="Kuo A."/>
            <person name="Miyauchi S."/>
            <person name="Kiss E."/>
            <person name="Drula E."/>
            <person name="Kohler A."/>
            <person name="Sanchez-Garcia M."/>
            <person name="Andreopoulos B."/>
            <person name="Barry K.W."/>
            <person name="Bonito G."/>
            <person name="Buee M."/>
            <person name="Carver A."/>
            <person name="Chen C."/>
            <person name="Cichocki N."/>
            <person name="Clum A."/>
            <person name="Culley D."/>
            <person name="Crous P.W."/>
            <person name="Fauchery L."/>
            <person name="Girlanda M."/>
            <person name="Hayes R."/>
            <person name="Keri Z."/>
            <person name="Labutti K."/>
            <person name="Lipzen A."/>
            <person name="Lombard V."/>
            <person name="Magnuson J."/>
            <person name="Maillard F."/>
            <person name="Morin E."/>
            <person name="Murat C."/>
            <person name="Nolan M."/>
            <person name="Ohm R."/>
            <person name="Pangilinan J."/>
            <person name="Pereira M."/>
            <person name="Perotto S."/>
            <person name="Peter M."/>
            <person name="Riley R."/>
            <person name="Sitrit Y."/>
            <person name="Stielow B."/>
            <person name="Szollosi G."/>
            <person name="Zifcakova L."/>
            <person name="Stursova M."/>
            <person name="Spatafora J.W."/>
            <person name="Tedersoo L."/>
            <person name="Vaario L.-M."/>
            <person name="Yamada A."/>
            <person name="Yan M."/>
            <person name="Wang P."/>
            <person name="Xu J."/>
            <person name="Bruns T."/>
            <person name="Baldrian P."/>
            <person name="Vilgalys R."/>
            <person name="Henrissat B."/>
            <person name="Grigoriev I.V."/>
            <person name="Hibbett D."/>
            <person name="Nagy L.G."/>
            <person name="Martin F.M."/>
        </authorList>
    </citation>
    <scope>NUCLEOTIDE SEQUENCE</scope>
    <source>
        <strain evidence="1">P2</strain>
    </source>
</reference>
<name>A0ACB6ZL76_THEGA</name>
<keyword evidence="2" id="KW-1185">Reference proteome</keyword>
<reference evidence="1" key="2">
    <citation type="journal article" date="2020" name="Nat. Commun.">
        <title>Large-scale genome sequencing of mycorrhizal fungi provides insights into the early evolution of symbiotic traits.</title>
        <authorList>
            <person name="Miyauchi S."/>
            <person name="Kiss E."/>
            <person name="Kuo A."/>
            <person name="Drula E."/>
            <person name="Kohler A."/>
            <person name="Sanchez-Garcia M."/>
            <person name="Morin E."/>
            <person name="Andreopoulos B."/>
            <person name="Barry K.W."/>
            <person name="Bonito G."/>
            <person name="Buee M."/>
            <person name="Carver A."/>
            <person name="Chen C."/>
            <person name="Cichocki N."/>
            <person name="Clum A."/>
            <person name="Culley D."/>
            <person name="Crous P.W."/>
            <person name="Fauchery L."/>
            <person name="Girlanda M."/>
            <person name="Hayes R.D."/>
            <person name="Keri Z."/>
            <person name="LaButti K."/>
            <person name="Lipzen A."/>
            <person name="Lombard V."/>
            <person name="Magnuson J."/>
            <person name="Maillard F."/>
            <person name="Murat C."/>
            <person name="Nolan M."/>
            <person name="Ohm R.A."/>
            <person name="Pangilinan J."/>
            <person name="Pereira M.F."/>
            <person name="Perotto S."/>
            <person name="Peter M."/>
            <person name="Pfister S."/>
            <person name="Riley R."/>
            <person name="Sitrit Y."/>
            <person name="Stielow J.B."/>
            <person name="Szollosi G."/>
            <person name="Zifcakova L."/>
            <person name="Stursova M."/>
            <person name="Spatafora J.W."/>
            <person name="Tedersoo L."/>
            <person name="Vaario L.M."/>
            <person name="Yamada A."/>
            <person name="Yan M."/>
            <person name="Wang P."/>
            <person name="Xu J."/>
            <person name="Bruns T."/>
            <person name="Baldrian P."/>
            <person name="Vilgalys R."/>
            <person name="Dunand C."/>
            <person name="Henrissat B."/>
            <person name="Grigoriev I.V."/>
            <person name="Hibbett D."/>
            <person name="Nagy L.G."/>
            <person name="Martin F.M."/>
        </authorList>
    </citation>
    <scope>NUCLEOTIDE SEQUENCE</scope>
    <source>
        <strain evidence="1">P2</strain>
    </source>
</reference>
<organism evidence="1 2">
    <name type="scientific">Thelephora ganbajun</name>
    <name type="common">Ganba fungus</name>
    <dbReference type="NCBI Taxonomy" id="370292"/>
    <lineage>
        <taxon>Eukaryota</taxon>
        <taxon>Fungi</taxon>
        <taxon>Dikarya</taxon>
        <taxon>Basidiomycota</taxon>
        <taxon>Agaricomycotina</taxon>
        <taxon>Agaricomycetes</taxon>
        <taxon>Thelephorales</taxon>
        <taxon>Thelephoraceae</taxon>
        <taxon>Thelephora</taxon>
    </lineage>
</organism>
<accession>A0ACB6ZL76</accession>
<evidence type="ECO:0000313" key="2">
    <source>
        <dbReference type="Proteomes" id="UP000886501"/>
    </source>
</evidence>
<protein>
    <submittedName>
        <fullName evidence="1">Uncharacterized protein</fullName>
    </submittedName>
</protein>
<dbReference type="EMBL" id="MU117986">
    <property type="protein sequence ID" value="KAF9650309.1"/>
    <property type="molecule type" value="Genomic_DNA"/>
</dbReference>